<dbReference type="FunFam" id="2.60.40.10:FF:000005">
    <property type="entry name" value="Neuronal cell adhesion molecule"/>
    <property type="match status" value="1"/>
</dbReference>
<comment type="caution">
    <text evidence="10">The sequence shown here is derived from an EMBL/GenBank/DDBJ whole genome shotgun (WGS) entry which is preliminary data.</text>
</comment>
<evidence type="ECO:0000313" key="11">
    <source>
        <dbReference type="Proteomes" id="UP000288216"/>
    </source>
</evidence>
<dbReference type="OMA" id="ASEDYAY"/>
<dbReference type="GO" id="GO:0098632">
    <property type="term" value="F:cell-cell adhesion mediator activity"/>
    <property type="evidence" value="ECO:0007669"/>
    <property type="project" value="TreeGrafter"/>
</dbReference>
<dbReference type="Gene3D" id="2.60.40.10">
    <property type="entry name" value="Immunoglobulins"/>
    <property type="match status" value="4"/>
</dbReference>
<dbReference type="Pfam" id="PF07679">
    <property type="entry name" value="I-set"/>
    <property type="match status" value="2"/>
</dbReference>
<comment type="subcellular location">
    <subcellularLocation>
        <location evidence="1">Cell membrane</location>
    </subcellularLocation>
</comment>
<dbReference type="SUPFAM" id="SSF48726">
    <property type="entry name" value="Immunoglobulin"/>
    <property type="match status" value="4"/>
</dbReference>
<reference evidence="10 11" key="1">
    <citation type="journal article" date="2018" name="Nat. Ecol. Evol.">
        <title>Shark genomes provide insights into elasmobranch evolution and the origin of vertebrates.</title>
        <authorList>
            <person name="Hara Y"/>
            <person name="Yamaguchi K"/>
            <person name="Onimaru K"/>
            <person name="Kadota M"/>
            <person name="Koyanagi M"/>
            <person name="Keeley SD"/>
            <person name="Tatsumi K"/>
            <person name="Tanaka K"/>
            <person name="Motone F"/>
            <person name="Kageyama Y"/>
            <person name="Nozu R"/>
            <person name="Adachi N"/>
            <person name="Nishimura O"/>
            <person name="Nakagawa R"/>
            <person name="Tanegashima C"/>
            <person name="Kiyatake I"/>
            <person name="Matsumoto R"/>
            <person name="Murakumo K"/>
            <person name="Nishida K"/>
            <person name="Terakita A"/>
            <person name="Kuratani S"/>
            <person name="Sato K"/>
            <person name="Hyodo S Kuraku.S."/>
        </authorList>
    </citation>
    <scope>NUCLEOTIDE SEQUENCE [LARGE SCALE GENOMIC DNA]</scope>
</reference>
<name>A0A401PIV5_SCYTO</name>
<keyword evidence="8" id="KW-0732">Signal</keyword>
<dbReference type="SMART" id="SM00408">
    <property type="entry name" value="IGc2"/>
    <property type="match status" value="3"/>
</dbReference>
<evidence type="ECO:0000256" key="3">
    <source>
        <dbReference type="ARBA" id="ARBA00022737"/>
    </source>
</evidence>
<feature type="domain" description="Ig-like" evidence="9">
    <location>
        <begin position="130"/>
        <end position="214"/>
    </location>
</feature>
<dbReference type="STRING" id="75743.A0A401PIV5"/>
<dbReference type="EMBL" id="BFAA01002258">
    <property type="protein sequence ID" value="GCB73067.1"/>
    <property type="molecule type" value="Genomic_DNA"/>
</dbReference>
<feature type="chain" id="PRO_5019250711" description="Ig-like domain-containing protein" evidence="8">
    <location>
        <begin position="22"/>
        <end position="385"/>
    </location>
</feature>
<dbReference type="FunFam" id="2.60.40.10:FF:000114">
    <property type="entry name" value="Neuronal cell adhesion molecule"/>
    <property type="match status" value="1"/>
</dbReference>
<evidence type="ECO:0000256" key="6">
    <source>
        <dbReference type="ARBA" id="ARBA00023180"/>
    </source>
</evidence>
<dbReference type="PROSITE" id="PS50835">
    <property type="entry name" value="IG_LIKE"/>
    <property type="match status" value="4"/>
</dbReference>
<accession>A0A401PIV5</accession>
<evidence type="ECO:0000256" key="4">
    <source>
        <dbReference type="ARBA" id="ARBA00023136"/>
    </source>
</evidence>
<evidence type="ECO:0000256" key="5">
    <source>
        <dbReference type="ARBA" id="ARBA00023157"/>
    </source>
</evidence>
<evidence type="ECO:0000256" key="7">
    <source>
        <dbReference type="ARBA" id="ARBA00023319"/>
    </source>
</evidence>
<dbReference type="OrthoDB" id="10010359at2759"/>
<keyword evidence="5" id="KW-1015">Disulfide bond</keyword>
<dbReference type="PANTHER" id="PTHR44170:SF6">
    <property type="entry name" value="CONTACTIN"/>
    <property type="match status" value="1"/>
</dbReference>
<keyword evidence="3" id="KW-0677">Repeat</keyword>
<keyword evidence="4" id="KW-0472">Membrane</keyword>
<feature type="domain" description="Ig-like" evidence="9">
    <location>
        <begin position="343"/>
        <end position="385"/>
    </location>
</feature>
<dbReference type="InterPro" id="IPR036179">
    <property type="entry name" value="Ig-like_dom_sf"/>
</dbReference>
<dbReference type="PANTHER" id="PTHR44170">
    <property type="entry name" value="PROTEIN SIDEKICK"/>
    <property type="match status" value="1"/>
</dbReference>
<dbReference type="AlphaFoldDB" id="A0A401PIV5"/>
<evidence type="ECO:0000256" key="8">
    <source>
        <dbReference type="SAM" id="SignalP"/>
    </source>
</evidence>
<dbReference type="GO" id="GO:0007411">
    <property type="term" value="P:axon guidance"/>
    <property type="evidence" value="ECO:0007669"/>
    <property type="project" value="TreeGrafter"/>
</dbReference>
<sequence>MSLSTNTLLLYLLCWATWSSSMEIPEEVQQPPTITDQSPKRHVVYPTDDFVIKCEARGNPAPHFTWTKDGKEYDPSQDTRVTTTINSGTFTIKNSNGNLKAFQGRYRCYASNDLGVAISEEIVFITATIPRFPKESAKRIEVEEGDPVVLQCDPPSGPSPLNIYWMTSKIQRIQQNSRASQGLNGDLYFSNVQSSDNRNDYLCFAQLSRTRTIAQKEPISLIVKPFVLPNDTESPDSAFSAANSIKDRPPRFLTPSGSSSKIIALRDETLELECIADGLPTPQISWAKIDGDMPKQKATEVNFNKTLKIFNVTEFDAGKYECKAENVFDAVKHAFSVTVEASPYWIKKPRSKVYFSEENAELECEIGGQPQPQVQWKVNGKPLNG</sequence>
<dbReference type="GO" id="GO:0030424">
    <property type="term" value="C:axon"/>
    <property type="evidence" value="ECO:0007669"/>
    <property type="project" value="TreeGrafter"/>
</dbReference>
<feature type="domain" description="Ig-like" evidence="9">
    <location>
        <begin position="32"/>
        <end position="119"/>
    </location>
</feature>
<organism evidence="10 11">
    <name type="scientific">Scyliorhinus torazame</name>
    <name type="common">Cloudy catshark</name>
    <name type="synonym">Catulus torazame</name>
    <dbReference type="NCBI Taxonomy" id="75743"/>
    <lineage>
        <taxon>Eukaryota</taxon>
        <taxon>Metazoa</taxon>
        <taxon>Chordata</taxon>
        <taxon>Craniata</taxon>
        <taxon>Vertebrata</taxon>
        <taxon>Chondrichthyes</taxon>
        <taxon>Elasmobranchii</taxon>
        <taxon>Galeomorphii</taxon>
        <taxon>Galeoidea</taxon>
        <taxon>Carcharhiniformes</taxon>
        <taxon>Scyliorhinidae</taxon>
        <taxon>Scyliorhinus</taxon>
    </lineage>
</organism>
<keyword evidence="6" id="KW-0325">Glycoprotein</keyword>
<feature type="signal peptide" evidence="8">
    <location>
        <begin position="1"/>
        <end position="21"/>
    </location>
</feature>
<dbReference type="InterPro" id="IPR003598">
    <property type="entry name" value="Ig_sub2"/>
</dbReference>
<feature type="non-terminal residue" evidence="10">
    <location>
        <position position="385"/>
    </location>
</feature>
<dbReference type="Proteomes" id="UP000288216">
    <property type="component" value="Unassembled WGS sequence"/>
</dbReference>
<protein>
    <recommendedName>
        <fullName evidence="9">Ig-like domain-containing protein</fullName>
    </recommendedName>
</protein>
<dbReference type="InterPro" id="IPR013783">
    <property type="entry name" value="Ig-like_fold"/>
</dbReference>
<dbReference type="FunFam" id="2.60.40.10:FF:000038">
    <property type="entry name" value="Neuronal cell adhesion molecule"/>
    <property type="match status" value="1"/>
</dbReference>
<dbReference type="SMART" id="SM00409">
    <property type="entry name" value="IG"/>
    <property type="match status" value="3"/>
</dbReference>
<evidence type="ECO:0000256" key="1">
    <source>
        <dbReference type="ARBA" id="ARBA00004236"/>
    </source>
</evidence>
<dbReference type="InterPro" id="IPR013098">
    <property type="entry name" value="Ig_I-set"/>
</dbReference>
<feature type="domain" description="Ig-like" evidence="9">
    <location>
        <begin position="250"/>
        <end position="338"/>
    </location>
</feature>
<keyword evidence="7" id="KW-0393">Immunoglobulin domain</keyword>
<dbReference type="GO" id="GO:0005886">
    <property type="term" value="C:plasma membrane"/>
    <property type="evidence" value="ECO:0007669"/>
    <property type="project" value="UniProtKB-SubCell"/>
</dbReference>
<dbReference type="GO" id="GO:0007420">
    <property type="term" value="P:brain development"/>
    <property type="evidence" value="ECO:0007669"/>
    <property type="project" value="TreeGrafter"/>
</dbReference>
<gene>
    <name evidence="10" type="ORF">scyTo_0006605</name>
</gene>
<dbReference type="InterPro" id="IPR007110">
    <property type="entry name" value="Ig-like_dom"/>
</dbReference>
<dbReference type="PIRSF" id="PIRSF000615">
    <property type="entry name" value="TyrPK_CSF1-R"/>
    <property type="match status" value="1"/>
</dbReference>
<evidence type="ECO:0000259" key="9">
    <source>
        <dbReference type="PROSITE" id="PS50835"/>
    </source>
</evidence>
<dbReference type="Pfam" id="PF13927">
    <property type="entry name" value="Ig_3"/>
    <property type="match status" value="2"/>
</dbReference>
<keyword evidence="2" id="KW-1003">Cell membrane</keyword>
<proteinExistence type="predicted"/>
<dbReference type="InterPro" id="IPR003599">
    <property type="entry name" value="Ig_sub"/>
</dbReference>
<keyword evidence="11" id="KW-1185">Reference proteome</keyword>
<evidence type="ECO:0000313" key="10">
    <source>
        <dbReference type="EMBL" id="GCB73067.1"/>
    </source>
</evidence>
<evidence type="ECO:0000256" key="2">
    <source>
        <dbReference type="ARBA" id="ARBA00022475"/>
    </source>
</evidence>